<dbReference type="InterPro" id="IPR036291">
    <property type="entry name" value="NAD(P)-bd_dom_sf"/>
</dbReference>
<dbReference type="InterPro" id="IPR005913">
    <property type="entry name" value="dTDP_dehydrorham_reduct"/>
</dbReference>
<protein>
    <recommendedName>
        <fullName evidence="4 6">dTDP-4-dehydrorhamnose reductase</fullName>
        <ecNumber evidence="3 6">1.1.1.133</ecNumber>
    </recommendedName>
</protein>
<dbReference type="KEGG" id="ome:OLMES_1955"/>
<evidence type="ECO:0000256" key="4">
    <source>
        <dbReference type="ARBA" id="ARBA00017099"/>
    </source>
</evidence>
<comment type="catalytic activity">
    <reaction evidence="5 6">
        <text>dTDP-beta-L-rhamnose + NADP(+) = dTDP-4-dehydro-beta-L-rhamnose + NADPH + H(+)</text>
        <dbReference type="Rhea" id="RHEA:21796"/>
        <dbReference type="ChEBI" id="CHEBI:15378"/>
        <dbReference type="ChEBI" id="CHEBI:57510"/>
        <dbReference type="ChEBI" id="CHEBI:57783"/>
        <dbReference type="ChEBI" id="CHEBI:58349"/>
        <dbReference type="ChEBI" id="CHEBI:62830"/>
        <dbReference type="EC" id="1.1.1.133"/>
    </reaction>
</comment>
<dbReference type="CDD" id="cd05254">
    <property type="entry name" value="dTDP_HR_like_SDR_e"/>
    <property type="match status" value="1"/>
</dbReference>
<keyword evidence="6" id="KW-0560">Oxidoreductase</keyword>
<evidence type="ECO:0000256" key="6">
    <source>
        <dbReference type="RuleBase" id="RU364082"/>
    </source>
</evidence>
<dbReference type="Gene3D" id="3.90.25.10">
    <property type="entry name" value="UDP-galactose 4-epimerase, domain 1"/>
    <property type="match status" value="1"/>
</dbReference>
<dbReference type="GO" id="GO:0009243">
    <property type="term" value="P:O antigen biosynthetic process"/>
    <property type="evidence" value="ECO:0007669"/>
    <property type="project" value="UniProtKB-UniPathway"/>
</dbReference>
<dbReference type="Pfam" id="PF04321">
    <property type="entry name" value="RmlD_sub_bind"/>
    <property type="match status" value="1"/>
</dbReference>
<dbReference type="PANTHER" id="PTHR10491:SF4">
    <property type="entry name" value="METHIONINE ADENOSYLTRANSFERASE 2 SUBUNIT BETA"/>
    <property type="match status" value="1"/>
</dbReference>
<dbReference type="NCBIfam" id="TIGR01214">
    <property type="entry name" value="rmlD"/>
    <property type="match status" value="1"/>
</dbReference>
<dbReference type="EC" id="1.1.1.133" evidence="3 6"/>
<evidence type="ECO:0000256" key="5">
    <source>
        <dbReference type="ARBA" id="ARBA00048200"/>
    </source>
</evidence>
<dbReference type="SUPFAM" id="SSF51735">
    <property type="entry name" value="NAD(P)-binding Rossmann-fold domains"/>
    <property type="match status" value="1"/>
</dbReference>
<gene>
    <name evidence="8" type="ORF">OLMES_1955</name>
</gene>
<proteinExistence type="inferred from homology"/>
<dbReference type="InterPro" id="IPR029903">
    <property type="entry name" value="RmlD-like-bd"/>
</dbReference>
<dbReference type="UniPathway" id="UPA00281"/>
<comment type="cofactor">
    <cofactor evidence="6">
        <name>Mg(2+)</name>
        <dbReference type="ChEBI" id="CHEBI:18420"/>
    </cofactor>
    <text evidence="6">Binds 1 Mg(2+) ion per monomer.</text>
</comment>
<reference evidence="8 9" key="1">
    <citation type="submission" date="2017-05" db="EMBL/GenBank/DDBJ databases">
        <title>Genomic insights into alkan degradation activity of Oleiphilus messinensis.</title>
        <authorList>
            <person name="Kozyavkin S.A."/>
            <person name="Slesarev A.I."/>
            <person name="Golyshin P.N."/>
            <person name="Korzhenkov A."/>
            <person name="Golyshina O.N."/>
            <person name="Toshchakov S.V."/>
        </authorList>
    </citation>
    <scope>NUCLEOTIDE SEQUENCE [LARGE SCALE GENOMIC DNA]</scope>
    <source>
        <strain evidence="8 9">ME102</strain>
    </source>
</reference>
<accession>A0A1Y0I759</accession>
<keyword evidence="9" id="KW-1185">Reference proteome</keyword>
<evidence type="ECO:0000313" key="9">
    <source>
        <dbReference type="Proteomes" id="UP000196027"/>
    </source>
</evidence>
<feature type="domain" description="RmlD-like substrate binding" evidence="7">
    <location>
        <begin position="1"/>
        <end position="284"/>
    </location>
</feature>
<organism evidence="8 9">
    <name type="scientific">Oleiphilus messinensis</name>
    <dbReference type="NCBI Taxonomy" id="141451"/>
    <lineage>
        <taxon>Bacteria</taxon>
        <taxon>Pseudomonadati</taxon>
        <taxon>Pseudomonadota</taxon>
        <taxon>Gammaproteobacteria</taxon>
        <taxon>Oceanospirillales</taxon>
        <taxon>Oleiphilaceae</taxon>
        <taxon>Oleiphilus</taxon>
    </lineage>
</organism>
<keyword evidence="6" id="KW-0521">NADP</keyword>
<dbReference type="EMBL" id="CP021425">
    <property type="protein sequence ID" value="ARU56029.1"/>
    <property type="molecule type" value="Genomic_DNA"/>
</dbReference>
<comment type="function">
    <text evidence="6">Catalyzes the reduction of dTDP-6-deoxy-L-lyxo-4-hexulose to yield dTDP-L-rhamnose.</text>
</comment>
<comment type="pathway">
    <text evidence="1 6">Carbohydrate biosynthesis; dTDP-L-rhamnose biosynthesis.</text>
</comment>
<name>A0A1Y0I759_9GAMM</name>
<dbReference type="Gene3D" id="3.40.50.720">
    <property type="entry name" value="NAD(P)-binding Rossmann-like Domain"/>
    <property type="match status" value="1"/>
</dbReference>
<evidence type="ECO:0000256" key="2">
    <source>
        <dbReference type="ARBA" id="ARBA00010944"/>
    </source>
</evidence>
<dbReference type="UniPathway" id="UPA00124"/>
<dbReference type="GO" id="GO:0008831">
    <property type="term" value="F:dTDP-4-dehydrorhamnose reductase activity"/>
    <property type="evidence" value="ECO:0007669"/>
    <property type="project" value="UniProtKB-EC"/>
</dbReference>
<evidence type="ECO:0000256" key="1">
    <source>
        <dbReference type="ARBA" id="ARBA00004781"/>
    </source>
</evidence>
<dbReference type="Proteomes" id="UP000196027">
    <property type="component" value="Chromosome"/>
</dbReference>
<evidence type="ECO:0000259" key="7">
    <source>
        <dbReference type="Pfam" id="PF04321"/>
    </source>
</evidence>
<evidence type="ECO:0000313" key="8">
    <source>
        <dbReference type="EMBL" id="ARU56029.1"/>
    </source>
</evidence>
<dbReference type="PANTHER" id="PTHR10491">
    <property type="entry name" value="DTDP-4-DEHYDRORHAMNOSE REDUCTASE"/>
    <property type="match status" value="1"/>
</dbReference>
<dbReference type="GO" id="GO:0019305">
    <property type="term" value="P:dTDP-rhamnose biosynthetic process"/>
    <property type="evidence" value="ECO:0007669"/>
    <property type="project" value="UniProtKB-UniPathway"/>
</dbReference>
<sequence>MRILVIGANGQLGAEFMRHQNSGFQIDGVGRAECDICDLQEVQQCLNRYDPDVVINCAAYTAVDAAEENREVCFAVNHDGVLNLAKCCAERSIPLVHFSTDYVFDGQKEGVWYEDDTPNPINCYGESKLAGEDAIRKVCNQYLIFRISWVFGQYGPNFVKTMLRLAKTRSELNVVSDQYGGPTATPCIVRAVLGSLANSRSGERGLAWGTYHLPSEPFVSWAQFAEFIFAKAQELELLSVVPQVHSIPTSEYPTPAKRPLNSRLGSGEQEVSACDWQTALGRLLPGIIHSLEGE</sequence>
<dbReference type="AlphaFoldDB" id="A0A1Y0I759"/>
<comment type="similarity">
    <text evidence="2 6">Belongs to the dTDP-4-dehydrorhamnose reductase family.</text>
</comment>
<evidence type="ECO:0000256" key="3">
    <source>
        <dbReference type="ARBA" id="ARBA00012929"/>
    </source>
</evidence>